<reference evidence="4 5" key="1">
    <citation type="submission" date="2015-01" db="EMBL/GenBank/DDBJ databases">
        <title>Draft genome sequence of Pedobacter sp. NL19 isolated from sludge of an effluent treatment pond in an abandoned uranium mine.</title>
        <authorList>
            <person name="Santos T."/>
            <person name="Caetano T."/>
            <person name="Covas C."/>
            <person name="Cruz A."/>
            <person name="Mendo S."/>
        </authorList>
    </citation>
    <scope>NUCLEOTIDE SEQUENCE [LARGE SCALE GENOMIC DNA]</scope>
    <source>
        <strain evidence="4 5">NL19</strain>
    </source>
</reference>
<keyword evidence="5" id="KW-1185">Reference proteome</keyword>
<comment type="caution">
    <text evidence="4">The sequence shown here is derived from an EMBL/GenBank/DDBJ whole genome shotgun (WGS) entry which is preliminary data.</text>
</comment>
<proteinExistence type="predicted"/>
<evidence type="ECO:0000313" key="5">
    <source>
        <dbReference type="Proteomes" id="UP000032049"/>
    </source>
</evidence>
<dbReference type="Gene3D" id="1.10.260.40">
    <property type="entry name" value="lambda repressor-like DNA-binding domains"/>
    <property type="match status" value="1"/>
</dbReference>
<evidence type="ECO:0000259" key="3">
    <source>
        <dbReference type="PROSITE" id="PS50943"/>
    </source>
</evidence>
<dbReference type="PANTHER" id="PTHR46558">
    <property type="entry name" value="TRACRIPTIONAL REGULATORY PROTEIN-RELATED-RELATED"/>
    <property type="match status" value="1"/>
</dbReference>
<organism evidence="4 5">
    <name type="scientific">Pedobacter lusitanus</name>
    <dbReference type="NCBI Taxonomy" id="1503925"/>
    <lineage>
        <taxon>Bacteria</taxon>
        <taxon>Pseudomonadati</taxon>
        <taxon>Bacteroidota</taxon>
        <taxon>Sphingobacteriia</taxon>
        <taxon>Sphingobacteriales</taxon>
        <taxon>Sphingobacteriaceae</taxon>
        <taxon>Pedobacter</taxon>
    </lineage>
</organism>
<evidence type="ECO:0000256" key="2">
    <source>
        <dbReference type="SAM" id="Coils"/>
    </source>
</evidence>
<dbReference type="STRING" id="1503925.TH53_02395"/>
<name>A0A0D0G1E3_9SPHI</name>
<dbReference type="InterPro" id="IPR010982">
    <property type="entry name" value="Lambda_DNA-bd_dom_sf"/>
</dbReference>
<dbReference type="RefSeq" id="WP_041878036.1">
    <property type="nucleotide sequence ID" value="NZ_CP157278.1"/>
</dbReference>
<gene>
    <name evidence="4" type="ORF">TH53_02395</name>
</gene>
<dbReference type="GO" id="GO:0003677">
    <property type="term" value="F:DNA binding"/>
    <property type="evidence" value="ECO:0007669"/>
    <property type="project" value="UniProtKB-KW"/>
</dbReference>
<dbReference type="OrthoDB" id="955486at2"/>
<keyword evidence="1" id="KW-0238">DNA-binding</keyword>
<dbReference type="SUPFAM" id="SSF47413">
    <property type="entry name" value="lambda repressor-like DNA-binding domains"/>
    <property type="match status" value="1"/>
</dbReference>
<evidence type="ECO:0000256" key="1">
    <source>
        <dbReference type="ARBA" id="ARBA00023125"/>
    </source>
</evidence>
<protein>
    <recommendedName>
        <fullName evidence="3">HTH cro/C1-type domain-containing protein</fullName>
    </recommendedName>
</protein>
<sequence>MIQNIGKKLRAIRNTHCISQKIVADQLGISVTAYSKIETGITDVSFYKVQQIADIYGVSIIDMLRIGEKDAQDEQYPDVKKQLDELSEKYNDQQKKIIQLYEIIRTQKSAAH</sequence>
<evidence type="ECO:0000313" key="4">
    <source>
        <dbReference type="EMBL" id="KIO78619.1"/>
    </source>
</evidence>
<dbReference type="AlphaFoldDB" id="A0A0D0G1E3"/>
<dbReference type="InterPro" id="IPR001387">
    <property type="entry name" value="Cro/C1-type_HTH"/>
</dbReference>
<dbReference type="Proteomes" id="UP000032049">
    <property type="component" value="Unassembled WGS sequence"/>
</dbReference>
<dbReference type="PANTHER" id="PTHR46558:SF11">
    <property type="entry name" value="HTH-TYPE TRANSCRIPTIONAL REGULATOR XRE"/>
    <property type="match status" value="1"/>
</dbReference>
<dbReference type="SMART" id="SM00530">
    <property type="entry name" value="HTH_XRE"/>
    <property type="match status" value="1"/>
</dbReference>
<dbReference type="CDD" id="cd00093">
    <property type="entry name" value="HTH_XRE"/>
    <property type="match status" value="1"/>
</dbReference>
<feature type="domain" description="HTH cro/C1-type" evidence="3">
    <location>
        <begin position="9"/>
        <end position="63"/>
    </location>
</feature>
<keyword evidence="2" id="KW-0175">Coiled coil</keyword>
<dbReference type="Pfam" id="PF01381">
    <property type="entry name" value="HTH_3"/>
    <property type="match status" value="1"/>
</dbReference>
<accession>A0A0D0G1E3</accession>
<feature type="coiled-coil region" evidence="2">
    <location>
        <begin position="69"/>
        <end position="103"/>
    </location>
</feature>
<dbReference type="EMBL" id="JXRA01000008">
    <property type="protein sequence ID" value="KIO78619.1"/>
    <property type="molecule type" value="Genomic_DNA"/>
</dbReference>
<dbReference type="PROSITE" id="PS50943">
    <property type="entry name" value="HTH_CROC1"/>
    <property type="match status" value="1"/>
</dbReference>